<name>A0A066YZ97_9ACTN</name>
<evidence type="ECO:0000256" key="6">
    <source>
        <dbReference type="ARBA" id="ARBA00022801"/>
    </source>
</evidence>
<dbReference type="GO" id="GO:0046872">
    <property type="term" value="F:metal ion binding"/>
    <property type="evidence" value="ECO:0007669"/>
    <property type="project" value="UniProtKB-KW"/>
</dbReference>
<evidence type="ECO:0000313" key="14">
    <source>
        <dbReference type="Proteomes" id="UP000027178"/>
    </source>
</evidence>
<dbReference type="GO" id="GO:0006508">
    <property type="term" value="P:proteolysis"/>
    <property type="evidence" value="ECO:0007669"/>
    <property type="project" value="UniProtKB-KW"/>
</dbReference>
<evidence type="ECO:0000256" key="3">
    <source>
        <dbReference type="ARBA" id="ARBA00022670"/>
    </source>
</evidence>
<protein>
    <recommendedName>
        <fullName evidence="12">Peptidase M48 domain-containing protein</fullName>
    </recommendedName>
</protein>
<keyword evidence="6" id="KW-0378">Hydrolase</keyword>
<dbReference type="Gene3D" id="3.30.2010.10">
    <property type="entry name" value="Metalloproteases ('zincins'), catalytic domain"/>
    <property type="match status" value="1"/>
</dbReference>
<evidence type="ECO:0000256" key="4">
    <source>
        <dbReference type="ARBA" id="ARBA00022692"/>
    </source>
</evidence>
<keyword evidence="3" id="KW-0645">Protease</keyword>
<comment type="cofactor">
    <cofactor evidence="1">
        <name>Zn(2+)</name>
        <dbReference type="ChEBI" id="CHEBI:29105"/>
    </cofactor>
</comment>
<keyword evidence="9" id="KW-0482">Metalloprotease</keyword>
<reference evidence="13 14" key="1">
    <citation type="submission" date="2014-05" db="EMBL/GenBank/DDBJ databases">
        <title>Draft Genome Sequence of Kitasatospora cheerisanensis KCTC 2395.</title>
        <authorList>
            <person name="Nam D.H."/>
        </authorList>
    </citation>
    <scope>NUCLEOTIDE SEQUENCE [LARGE SCALE GENOMIC DNA]</scope>
    <source>
        <strain evidence="13 14">KCTC 2395</strain>
    </source>
</reference>
<keyword evidence="8 11" id="KW-1133">Transmembrane helix</keyword>
<dbReference type="GO" id="GO:0004222">
    <property type="term" value="F:metalloendopeptidase activity"/>
    <property type="evidence" value="ECO:0007669"/>
    <property type="project" value="InterPro"/>
</dbReference>
<gene>
    <name evidence="13" type="ORF">KCH_47020</name>
</gene>
<evidence type="ECO:0000256" key="1">
    <source>
        <dbReference type="ARBA" id="ARBA00001947"/>
    </source>
</evidence>
<evidence type="ECO:0000259" key="12">
    <source>
        <dbReference type="Pfam" id="PF01435"/>
    </source>
</evidence>
<keyword evidence="10 11" id="KW-0472">Membrane</keyword>
<keyword evidence="7" id="KW-0862">Zinc</keyword>
<accession>A0A066YZ97</accession>
<keyword evidence="14" id="KW-1185">Reference proteome</keyword>
<evidence type="ECO:0000313" key="13">
    <source>
        <dbReference type="EMBL" id="KDN83220.1"/>
    </source>
</evidence>
<dbReference type="eggNOG" id="COG0501">
    <property type="taxonomic scope" value="Bacteria"/>
</dbReference>
<dbReference type="PATRIC" id="fig|1348663.4.peg.4539"/>
<feature type="domain" description="Peptidase M48" evidence="12">
    <location>
        <begin position="139"/>
        <end position="365"/>
    </location>
</feature>
<sequence length="557" mass="60409">MIDTWGRGMSTERTGMRTSTRALLAVTLLAGFYLLAAAIVVGLVWLNVELVVNSDRFHSGMVKLWLLSAAIAYPVLRVVFLTRRPRRDEQGGLLLTREDQPELWARVDRIAEATGVRGPAEMRLVPAVNAGVSEDTKLLGMVPGRRHLVIGAPLLIGLTEAELDSVLAHEFGHYANNDVRLSGVTVAGRTAIAHTIDTLHHRADQHLAGRAAEIADDNAYRVARGRKARDEDPGNGGVERFLAKLFTQYAKLYFRVSESVSRSQEYAADRHAARIAGRDATASALRRIPALDAAQDFYLDRYATMGWKAGLLPLPGQFFGGLAHLLADPERREELAGMGLDLPDEQADPYDSHPPIRQRVAAVEALPDTPGLPGLGEDRPAIGLLRDPQRLLAELESASLVAEAAQKRRVDWPELVHQTLLVHARENAQPVLRALTDSGLHGTVEAMLDALDAGRGAELAERLPQTEESAKATGRAAREFRRPLLRKALLALTVFGLASQQLARWELSWSRPAALVLPGNLADRLPAALDAAVADTPDTAPLRALLAEAAAPAAARP</sequence>
<dbReference type="RefSeq" id="WP_051653337.1">
    <property type="nucleotide sequence ID" value="NZ_KK853997.1"/>
</dbReference>
<dbReference type="EMBL" id="JNBY01000095">
    <property type="protein sequence ID" value="KDN83220.1"/>
    <property type="molecule type" value="Genomic_DNA"/>
</dbReference>
<evidence type="ECO:0000256" key="10">
    <source>
        <dbReference type="ARBA" id="ARBA00023136"/>
    </source>
</evidence>
<proteinExistence type="predicted"/>
<keyword evidence="4 11" id="KW-0812">Transmembrane</keyword>
<evidence type="ECO:0000256" key="5">
    <source>
        <dbReference type="ARBA" id="ARBA00022723"/>
    </source>
</evidence>
<dbReference type="HOGENOM" id="CLU_017915_0_0_11"/>
<feature type="transmembrane region" description="Helical" evidence="11">
    <location>
        <begin position="21"/>
        <end position="48"/>
    </location>
</feature>
<evidence type="ECO:0000256" key="9">
    <source>
        <dbReference type="ARBA" id="ARBA00023049"/>
    </source>
</evidence>
<feature type="transmembrane region" description="Helical" evidence="11">
    <location>
        <begin position="60"/>
        <end position="80"/>
    </location>
</feature>
<dbReference type="PANTHER" id="PTHR43221">
    <property type="entry name" value="PROTEASE HTPX"/>
    <property type="match status" value="1"/>
</dbReference>
<dbReference type="Pfam" id="PF01435">
    <property type="entry name" value="Peptidase_M48"/>
    <property type="match status" value="1"/>
</dbReference>
<evidence type="ECO:0000256" key="8">
    <source>
        <dbReference type="ARBA" id="ARBA00022989"/>
    </source>
</evidence>
<evidence type="ECO:0000256" key="2">
    <source>
        <dbReference type="ARBA" id="ARBA00022475"/>
    </source>
</evidence>
<comment type="caution">
    <text evidence="13">The sequence shown here is derived from an EMBL/GenBank/DDBJ whole genome shotgun (WGS) entry which is preliminary data.</text>
</comment>
<dbReference type="InterPro" id="IPR050083">
    <property type="entry name" value="HtpX_protease"/>
</dbReference>
<evidence type="ECO:0000256" key="11">
    <source>
        <dbReference type="SAM" id="Phobius"/>
    </source>
</evidence>
<dbReference type="CDD" id="cd07328">
    <property type="entry name" value="M48_Ste24p_like"/>
    <property type="match status" value="1"/>
</dbReference>
<dbReference type="OrthoDB" id="155290at2"/>
<dbReference type="AlphaFoldDB" id="A0A066YZ97"/>
<evidence type="ECO:0000256" key="7">
    <source>
        <dbReference type="ARBA" id="ARBA00022833"/>
    </source>
</evidence>
<dbReference type="PANTHER" id="PTHR43221:SF2">
    <property type="entry name" value="PROTEASE HTPX HOMOLOG"/>
    <property type="match status" value="1"/>
</dbReference>
<dbReference type="InterPro" id="IPR001915">
    <property type="entry name" value="Peptidase_M48"/>
</dbReference>
<keyword evidence="5" id="KW-0479">Metal-binding</keyword>
<keyword evidence="2" id="KW-1003">Cell membrane</keyword>
<dbReference type="Proteomes" id="UP000027178">
    <property type="component" value="Unassembled WGS sequence"/>
</dbReference>
<organism evidence="13 14">
    <name type="scientific">Kitasatospora cheerisanensis KCTC 2395</name>
    <dbReference type="NCBI Taxonomy" id="1348663"/>
    <lineage>
        <taxon>Bacteria</taxon>
        <taxon>Bacillati</taxon>
        <taxon>Actinomycetota</taxon>
        <taxon>Actinomycetes</taxon>
        <taxon>Kitasatosporales</taxon>
        <taxon>Streptomycetaceae</taxon>
        <taxon>Kitasatospora</taxon>
    </lineage>
</organism>